<dbReference type="PATRIC" id="fig|1346791.3.peg.4016"/>
<feature type="chain" id="PRO_5004577713" description="Tetratricopeptide repeat-like domain-containing protein" evidence="1">
    <location>
        <begin position="29"/>
        <end position="427"/>
    </location>
</feature>
<dbReference type="Gene3D" id="1.25.40.10">
    <property type="entry name" value="Tetratricopeptide repeat domain"/>
    <property type="match status" value="1"/>
</dbReference>
<keyword evidence="1" id="KW-0732">Signal</keyword>
<dbReference type="Proteomes" id="UP000015523">
    <property type="component" value="Unassembled WGS sequence"/>
</dbReference>
<proteinExistence type="predicted"/>
<gene>
    <name evidence="2" type="ORF">M529_20760</name>
</gene>
<sequence length="427" mass="45248">MPVRYPIFGYAAPVALIAALAFSTTADAKKKKPINVGPPIEMSDGFRAGVQAAEAALQSGDIASAGTRIMSLTPATDFEAYAAAGLRFELAVARRDVQAQRIALTDMFKTAAVPRTDAPRLRYIAGYLSFVVGNYDDAIAQLDYARTLGYDEIDATMLRADIAMRRNRPKEARPFVQQALERQRASGKPIPAAWYDKAISLAYQANDWADVGALYRERLAHYPSAADWRSALTNYLSADGVDSQAKLDLYRLQAANGAMASERDYQAYAQLAEKSGYDAEAKAIIEAGRAAGKLTPTQTVTAQLLKTVTPKATKEIAGLPALAKKAAAASDGSPALSVADAYFSLGQFPQAAEHYRLALAKGGVNANHANARLGVALARSGDLAGGKGALAQASGDWSNVAGFWSIWIDQKARDVAGAPSAAPTAGR</sequence>
<feature type="signal peptide" evidence="1">
    <location>
        <begin position="1"/>
        <end position="28"/>
    </location>
</feature>
<accession>T0J0G8</accession>
<organism evidence="2 3">
    <name type="scientific">Sphingobium ummariense RL-3</name>
    <dbReference type="NCBI Taxonomy" id="1346791"/>
    <lineage>
        <taxon>Bacteria</taxon>
        <taxon>Pseudomonadati</taxon>
        <taxon>Pseudomonadota</taxon>
        <taxon>Alphaproteobacteria</taxon>
        <taxon>Sphingomonadales</taxon>
        <taxon>Sphingomonadaceae</taxon>
        <taxon>Sphingobium</taxon>
    </lineage>
</organism>
<evidence type="ECO:0008006" key="4">
    <source>
        <dbReference type="Google" id="ProtNLM"/>
    </source>
</evidence>
<comment type="caution">
    <text evidence="2">The sequence shown here is derived from an EMBL/GenBank/DDBJ whole genome shotgun (WGS) entry which is preliminary data.</text>
</comment>
<reference evidence="2 3" key="1">
    <citation type="journal article" date="2013" name="Genome Announc.">
        <title>Draft Genome Sequence of Sphingobium ummariense Strain RL-3, a Hexachlorocyclohexane-Degrading Bacterium.</title>
        <authorList>
            <person name="Kohli P."/>
            <person name="Dua A."/>
            <person name="Sangwan N."/>
            <person name="Oldach P."/>
            <person name="Khurana J.P."/>
            <person name="Lal R."/>
        </authorList>
    </citation>
    <scope>NUCLEOTIDE SEQUENCE [LARGE SCALE GENOMIC DNA]</scope>
    <source>
        <strain evidence="2 3">RL-3</strain>
    </source>
</reference>
<name>T0J0G8_9SPHN</name>
<evidence type="ECO:0000313" key="2">
    <source>
        <dbReference type="EMBL" id="EQB30302.1"/>
    </source>
</evidence>
<dbReference type="eggNOG" id="COG0457">
    <property type="taxonomic scope" value="Bacteria"/>
</dbReference>
<dbReference type="STRING" id="1346791.M529_20760"/>
<dbReference type="InterPro" id="IPR011990">
    <property type="entry name" value="TPR-like_helical_dom_sf"/>
</dbReference>
<dbReference type="RefSeq" id="WP_021319732.1">
    <property type="nucleotide sequence ID" value="NZ_AUWY01000123.1"/>
</dbReference>
<dbReference type="EMBL" id="AUWY01000123">
    <property type="protein sequence ID" value="EQB30302.1"/>
    <property type="molecule type" value="Genomic_DNA"/>
</dbReference>
<dbReference type="SUPFAM" id="SSF48452">
    <property type="entry name" value="TPR-like"/>
    <property type="match status" value="1"/>
</dbReference>
<evidence type="ECO:0000256" key="1">
    <source>
        <dbReference type="SAM" id="SignalP"/>
    </source>
</evidence>
<keyword evidence="3" id="KW-1185">Reference proteome</keyword>
<evidence type="ECO:0000313" key="3">
    <source>
        <dbReference type="Proteomes" id="UP000015523"/>
    </source>
</evidence>
<dbReference type="AlphaFoldDB" id="T0J0G8"/>
<protein>
    <recommendedName>
        <fullName evidence="4">Tetratricopeptide repeat-like domain-containing protein</fullName>
    </recommendedName>
</protein>